<evidence type="ECO:0000256" key="1">
    <source>
        <dbReference type="SAM" id="SignalP"/>
    </source>
</evidence>
<name>A0A6B0UQR1_IXORI</name>
<dbReference type="AlphaFoldDB" id="A0A6B0UQR1"/>
<protein>
    <submittedName>
        <fullName evidence="2">Putative secreted protein</fullName>
    </submittedName>
</protein>
<feature type="chain" id="PRO_5025585919" evidence="1">
    <location>
        <begin position="16"/>
        <end position="128"/>
    </location>
</feature>
<evidence type="ECO:0000313" key="2">
    <source>
        <dbReference type="EMBL" id="MXU92002.1"/>
    </source>
</evidence>
<organism evidence="2">
    <name type="scientific">Ixodes ricinus</name>
    <name type="common">Common tick</name>
    <name type="synonym">Acarus ricinus</name>
    <dbReference type="NCBI Taxonomy" id="34613"/>
    <lineage>
        <taxon>Eukaryota</taxon>
        <taxon>Metazoa</taxon>
        <taxon>Ecdysozoa</taxon>
        <taxon>Arthropoda</taxon>
        <taxon>Chelicerata</taxon>
        <taxon>Arachnida</taxon>
        <taxon>Acari</taxon>
        <taxon>Parasitiformes</taxon>
        <taxon>Ixodida</taxon>
        <taxon>Ixodoidea</taxon>
        <taxon>Ixodidae</taxon>
        <taxon>Ixodinae</taxon>
        <taxon>Ixodes</taxon>
    </lineage>
</organism>
<dbReference type="EMBL" id="GIFC01009919">
    <property type="protein sequence ID" value="MXU92002.1"/>
    <property type="molecule type" value="Transcribed_RNA"/>
</dbReference>
<sequence length="128" mass="14233">MCAPFVLLFMRCVFAQGLGSGYCFNFALSRRVSTKWANTGACRGFLFLVPLSAPSAGCDHSGHVRLGSKNRTDAQRRPSWWLFFGPYSLHPLAIVRIHLFLRHILWVGSAVWSRVQVCSTGMALVCLA</sequence>
<proteinExistence type="predicted"/>
<keyword evidence="1" id="KW-0732">Signal</keyword>
<reference evidence="2" key="1">
    <citation type="submission" date="2019-12" db="EMBL/GenBank/DDBJ databases">
        <title>An insight into the sialome of adult female Ixodes ricinus ticks feeding for 6 days.</title>
        <authorList>
            <person name="Perner J."/>
            <person name="Ribeiro J.M.C."/>
        </authorList>
    </citation>
    <scope>NUCLEOTIDE SEQUENCE</scope>
    <source>
        <strain evidence="2">Semi-engorged</strain>
        <tissue evidence="2">Salivary glands</tissue>
    </source>
</reference>
<feature type="signal peptide" evidence="1">
    <location>
        <begin position="1"/>
        <end position="15"/>
    </location>
</feature>
<accession>A0A6B0UQR1</accession>